<comment type="pathway">
    <text evidence="1">Lipid metabolism.</text>
</comment>
<dbReference type="GO" id="GO:0006629">
    <property type="term" value="P:lipid metabolic process"/>
    <property type="evidence" value="ECO:0007669"/>
    <property type="project" value="UniProtKB-KW"/>
</dbReference>
<dbReference type="InterPro" id="IPR045746">
    <property type="entry name" value="ACT14924-like_Acyltransf_dom"/>
</dbReference>
<evidence type="ECO:0000313" key="8">
    <source>
        <dbReference type="Proteomes" id="UP000199355"/>
    </source>
</evidence>
<dbReference type="SUPFAM" id="SSF55729">
    <property type="entry name" value="Acyl-CoA N-acyltransferases (Nat)"/>
    <property type="match status" value="1"/>
</dbReference>
<dbReference type="InterPro" id="IPR052351">
    <property type="entry name" value="Ornithine_N-alpha-AT"/>
</dbReference>
<dbReference type="Proteomes" id="UP000199355">
    <property type="component" value="Unassembled WGS sequence"/>
</dbReference>
<evidence type="ECO:0000256" key="3">
    <source>
        <dbReference type="ARBA" id="ARBA00022679"/>
    </source>
</evidence>
<dbReference type="InterPro" id="IPR002123">
    <property type="entry name" value="Plipid/glycerol_acylTrfase"/>
</dbReference>
<keyword evidence="4" id="KW-0443">Lipid metabolism</keyword>
<feature type="domain" description="Phospholipid/glycerol acyltransferase" evidence="6">
    <location>
        <begin position="83"/>
        <end position="207"/>
    </location>
</feature>
<proteinExistence type="predicted"/>
<sequence length="593" mass="64711">MPGTAELLSPAPGGAPFEPRRARRLLRALARRFTALGRLEKAAEGLPRCGDAPAFAAACLAALDVRVQLEPGALERIPAHGPLLLYANHPTGALEGLVMAARCGRQRPDLKILAAASLARLPQLAPLAPFLLPLDLSPGAAGAANAAVLHAALRHLRQGGALGVFPAGKVARWAPGVGLREQPWSRLLGLLASCPEAQCLPLHFTARVSPLFLAAAGLVEAWGTALLPHALERQRGSLVRLRVGRPYKAGALRDLPPVQRTQCLRLVQEALAPRGTAARRAAPKSALAAPVPQEDFMAALAALPQGRLLAREERYSVYLLHGAESPALLDELTLRREETFRALGEGSGKARDRDRYDATYDHLLLVDEERQALAGAYRACLVRPDAARSCNARNLYTASLFRYDPEFFRQCGNALELGRAFVRAPYQRDYAPLLLLWKGIGRLAMRSGARTLFGPASIGLDYKPQSVDLLCSYLRLRHWHPFLAPLVRGRRPRRRTAPIPFARQMAYADVNTLVRQMENGRSLPILFKHYLQLGGRIAAFHQDAAFGTLDALLVVDLLTAPERPLRRYLGDEGLQRLRDGLWLMDVPADARGA</sequence>
<dbReference type="PANTHER" id="PTHR37323">
    <property type="entry name" value="GCN5-RELATED N-ACETYLTRANSFERASE"/>
    <property type="match status" value="1"/>
</dbReference>
<dbReference type="GO" id="GO:0016746">
    <property type="term" value="F:acyltransferase activity"/>
    <property type="evidence" value="ECO:0007669"/>
    <property type="project" value="UniProtKB-KW"/>
</dbReference>
<dbReference type="EMBL" id="FNBX01000013">
    <property type="protein sequence ID" value="SDF78950.1"/>
    <property type="molecule type" value="Genomic_DNA"/>
</dbReference>
<reference evidence="8" key="1">
    <citation type="submission" date="2016-10" db="EMBL/GenBank/DDBJ databases">
        <authorList>
            <person name="Varghese N."/>
            <person name="Submissions S."/>
        </authorList>
    </citation>
    <scope>NUCLEOTIDE SEQUENCE [LARGE SCALE GENOMIC DNA]</scope>
    <source>
        <strain evidence="8">KHC7</strain>
    </source>
</reference>
<dbReference type="AlphaFoldDB" id="A0A1G7P0J4"/>
<evidence type="ECO:0000259" key="6">
    <source>
        <dbReference type="SMART" id="SM00563"/>
    </source>
</evidence>
<evidence type="ECO:0000256" key="4">
    <source>
        <dbReference type="ARBA" id="ARBA00023098"/>
    </source>
</evidence>
<gene>
    <name evidence="7" type="ORF">SAMN05192586_11356</name>
</gene>
<dbReference type="SMART" id="SM00563">
    <property type="entry name" value="PlsC"/>
    <property type="match status" value="1"/>
</dbReference>
<keyword evidence="3" id="KW-0808">Transferase</keyword>
<dbReference type="InterPro" id="IPR016181">
    <property type="entry name" value="Acyl_CoA_acyltransferase"/>
</dbReference>
<accession>A0A1G7P0J4</accession>
<dbReference type="Pfam" id="PF19576">
    <property type="entry name" value="Acyltransf_2"/>
    <property type="match status" value="1"/>
</dbReference>
<organism evidence="7 8">
    <name type="scientific">Desulfovibrio legallii</name>
    <dbReference type="NCBI Taxonomy" id="571438"/>
    <lineage>
        <taxon>Bacteria</taxon>
        <taxon>Pseudomonadati</taxon>
        <taxon>Thermodesulfobacteriota</taxon>
        <taxon>Desulfovibrionia</taxon>
        <taxon>Desulfovibrionales</taxon>
        <taxon>Desulfovibrionaceae</taxon>
        <taxon>Desulfovibrio</taxon>
    </lineage>
</organism>
<evidence type="ECO:0000256" key="2">
    <source>
        <dbReference type="ARBA" id="ARBA00022516"/>
    </source>
</evidence>
<evidence type="ECO:0000313" key="7">
    <source>
        <dbReference type="EMBL" id="SDF78950.1"/>
    </source>
</evidence>
<name>A0A1G7P0J4_9BACT</name>
<keyword evidence="8" id="KW-1185">Reference proteome</keyword>
<protein>
    <submittedName>
        <fullName evidence="7">Putative hemolysin</fullName>
    </submittedName>
</protein>
<keyword evidence="2" id="KW-0444">Lipid biosynthesis</keyword>
<keyword evidence="5" id="KW-0012">Acyltransferase</keyword>
<evidence type="ECO:0000256" key="1">
    <source>
        <dbReference type="ARBA" id="ARBA00005189"/>
    </source>
</evidence>
<dbReference type="PANTHER" id="PTHR37323:SF1">
    <property type="entry name" value="L-ORNITHINE N(ALPHA)-ACYLTRANSFERASE"/>
    <property type="match status" value="1"/>
</dbReference>
<dbReference type="Pfam" id="PF13444">
    <property type="entry name" value="Acetyltransf_5"/>
    <property type="match status" value="1"/>
</dbReference>
<dbReference type="OrthoDB" id="1113830at2"/>
<dbReference type="SUPFAM" id="SSF69593">
    <property type="entry name" value="Glycerol-3-phosphate (1)-acyltransferase"/>
    <property type="match status" value="1"/>
</dbReference>
<dbReference type="RefSeq" id="WP_092154378.1">
    <property type="nucleotide sequence ID" value="NZ_FNBX01000013.1"/>
</dbReference>
<dbReference type="STRING" id="571438.SAMN05192586_11356"/>
<dbReference type="Gene3D" id="3.40.630.30">
    <property type="match status" value="1"/>
</dbReference>
<evidence type="ECO:0000256" key="5">
    <source>
        <dbReference type="ARBA" id="ARBA00023315"/>
    </source>
</evidence>